<protein>
    <submittedName>
        <fullName evidence="1">CLUMA_CG014989, isoform A</fullName>
    </submittedName>
</protein>
<gene>
    <name evidence="1" type="ORF">CLUMA_CG014989</name>
</gene>
<sequence>MKIVKQWISFVFALKARKRRNLRNLKENHWQIVIELLERFKCVYKYGHGSNDGELNLKVEEVHEKLNAITKYLKRVQQRCKQNF</sequence>
<dbReference type="Proteomes" id="UP000183832">
    <property type="component" value="Unassembled WGS sequence"/>
</dbReference>
<dbReference type="EMBL" id="CVRI01000056">
    <property type="protein sequence ID" value="CRL01773.1"/>
    <property type="molecule type" value="Genomic_DNA"/>
</dbReference>
<name>A0A1J1ING6_9DIPT</name>
<organism evidence="1 2">
    <name type="scientific">Clunio marinus</name>
    <dbReference type="NCBI Taxonomy" id="568069"/>
    <lineage>
        <taxon>Eukaryota</taxon>
        <taxon>Metazoa</taxon>
        <taxon>Ecdysozoa</taxon>
        <taxon>Arthropoda</taxon>
        <taxon>Hexapoda</taxon>
        <taxon>Insecta</taxon>
        <taxon>Pterygota</taxon>
        <taxon>Neoptera</taxon>
        <taxon>Endopterygota</taxon>
        <taxon>Diptera</taxon>
        <taxon>Nematocera</taxon>
        <taxon>Chironomoidea</taxon>
        <taxon>Chironomidae</taxon>
        <taxon>Clunio</taxon>
    </lineage>
</organism>
<dbReference type="AlphaFoldDB" id="A0A1J1ING6"/>
<keyword evidence="2" id="KW-1185">Reference proteome</keyword>
<proteinExistence type="predicted"/>
<reference evidence="1 2" key="1">
    <citation type="submission" date="2015-04" db="EMBL/GenBank/DDBJ databases">
        <authorList>
            <person name="Syromyatnikov M.Y."/>
            <person name="Popov V.N."/>
        </authorList>
    </citation>
    <scope>NUCLEOTIDE SEQUENCE [LARGE SCALE GENOMIC DNA]</scope>
</reference>
<accession>A0A1J1ING6</accession>
<evidence type="ECO:0000313" key="1">
    <source>
        <dbReference type="EMBL" id="CRL01773.1"/>
    </source>
</evidence>
<evidence type="ECO:0000313" key="2">
    <source>
        <dbReference type="Proteomes" id="UP000183832"/>
    </source>
</evidence>